<name>A0ABR2JA63_9PEZI</name>
<sequence>MNGSIGGLALVLDLLSLLKNQGWRVYASIGQKHQRNNGPSSSTDTWHCCRQLGWSPGQSIYHH</sequence>
<comment type="caution">
    <text evidence="2">The sequence shown here is derived from an EMBL/GenBank/DDBJ whole genome shotgun (WGS) entry which is preliminary data.</text>
</comment>
<evidence type="ECO:0000313" key="2">
    <source>
        <dbReference type="EMBL" id="KAK8874693.1"/>
    </source>
</evidence>
<evidence type="ECO:0000313" key="3">
    <source>
        <dbReference type="Proteomes" id="UP001390339"/>
    </source>
</evidence>
<dbReference type="Proteomes" id="UP001390339">
    <property type="component" value="Unassembled WGS sequence"/>
</dbReference>
<reference evidence="2 3" key="1">
    <citation type="journal article" date="2024" name="IMA Fungus">
        <title>Apiospora arundinis, a panoply of carbohydrate-active enzymes and secondary metabolites.</title>
        <authorList>
            <person name="Sorensen T."/>
            <person name="Petersen C."/>
            <person name="Muurmann A.T."/>
            <person name="Christiansen J.V."/>
            <person name="Brundto M.L."/>
            <person name="Overgaard C.K."/>
            <person name="Boysen A.T."/>
            <person name="Wollenberg R.D."/>
            <person name="Larsen T.O."/>
            <person name="Sorensen J.L."/>
            <person name="Nielsen K.L."/>
            <person name="Sondergaard T.E."/>
        </authorList>
    </citation>
    <scope>NUCLEOTIDE SEQUENCE [LARGE SCALE GENOMIC DNA]</scope>
    <source>
        <strain evidence="2 3">AAU 773</strain>
    </source>
</reference>
<keyword evidence="1" id="KW-0732">Signal</keyword>
<dbReference type="EMBL" id="JAPCWZ010000003">
    <property type="protein sequence ID" value="KAK8874693.1"/>
    <property type="molecule type" value="Genomic_DNA"/>
</dbReference>
<feature type="signal peptide" evidence="1">
    <location>
        <begin position="1"/>
        <end position="22"/>
    </location>
</feature>
<protein>
    <submittedName>
        <fullName evidence="2">DUF605 multi-domain protein</fullName>
    </submittedName>
</protein>
<feature type="chain" id="PRO_5046381766" evidence="1">
    <location>
        <begin position="23"/>
        <end position="63"/>
    </location>
</feature>
<accession>A0ABR2JA63</accession>
<proteinExistence type="predicted"/>
<evidence type="ECO:0000256" key="1">
    <source>
        <dbReference type="SAM" id="SignalP"/>
    </source>
</evidence>
<gene>
    <name evidence="2" type="ORF">PGQ11_005207</name>
</gene>
<organism evidence="2 3">
    <name type="scientific">Apiospora arundinis</name>
    <dbReference type="NCBI Taxonomy" id="335852"/>
    <lineage>
        <taxon>Eukaryota</taxon>
        <taxon>Fungi</taxon>
        <taxon>Dikarya</taxon>
        <taxon>Ascomycota</taxon>
        <taxon>Pezizomycotina</taxon>
        <taxon>Sordariomycetes</taxon>
        <taxon>Xylariomycetidae</taxon>
        <taxon>Amphisphaeriales</taxon>
        <taxon>Apiosporaceae</taxon>
        <taxon>Apiospora</taxon>
    </lineage>
</organism>
<keyword evidence="3" id="KW-1185">Reference proteome</keyword>